<evidence type="ECO:0000313" key="9">
    <source>
        <dbReference type="EMBL" id="ORY65696.1"/>
    </source>
</evidence>
<dbReference type="GO" id="GO:0036503">
    <property type="term" value="P:ERAD pathway"/>
    <property type="evidence" value="ECO:0007669"/>
    <property type="project" value="TreeGrafter"/>
</dbReference>
<evidence type="ECO:0000259" key="8">
    <source>
        <dbReference type="PROSITE" id="PS50053"/>
    </source>
</evidence>
<dbReference type="GO" id="GO:0005634">
    <property type="term" value="C:nucleus"/>
    <property type="evidence" value="ECO:0007669"/>
    <property type="project" value="TreeGrafter"/>
</dbReference>
<evidence type="ECO:0000313" key="10">
    <source>
        <dbReference type="Proteomes" id="UP000193920"/>
    </source>
</evidence>
<dbReference type="GO" id="GO:0030968">
    <property type="term" value="P:endoplasmic reticulum unfolded protein response"/>
    <property type="evidence" value="ECO:0007669"/>
    <property type="project" value="TreeGrafter"/>
</dbReference>
<feature type="compositionally biased region" description="Polar residues" evidence="7">
    <location>
        <begin position="112"/>
        <end position="124"/>
    </location>
</feature>
<evidence type="ECO:0000256" key="4">
    <source>
        <dbReference type="ARBA" id="ARBA00022801"/>
    </source>
</evidence>
<dbReference type="AlphaFoldDB" id="A0A1Y2E305"/>
<keyword evidence="3 6" id="KW-0833">Ubl conjugation pathway</keyword>
<dbReference type="PANTHER" id="PTHR13312:SF0">
    <property type="entry name" value="UBIQUITIN THIOESTERASE OTU1"/>
    <property type="match status" value="1"/>
</dbReference>
<evidence type="ECO:0000256" key="6">
    <source>
        <dbReference type="RuleBase" id="RU367104"/>
    </source>
</evidence>
<dbReference type="OrthoDB" id="65596at2759"/>
<dbReference type="STRING" id="1754190.A0A1Y2E305"/>
<comment type="caution">
    <text evidence="9">The sequence shown here is derived from an EMBL/GenBank/DDBJ whole genome shotgun (WGS) entry which is preliminary data.</text>
</comment>
<keyword evidence="5 6" id="KW-0788">Thiol protease</keyword>
<dbReference type="PROSITE" id="PS50053">
    <property type="entry name" value="UBIQUITIN_2"/>
    <property type="match status" value="1"/>
</dbReference>
<dbReference type="CDD" id="cd17059">
    <property type="entry name" value="Ubl_OTU1"/>
    <property type="match status" value="1"/>
</dbReference>
<keyword evidence="10" id="KW-1185">Reference proteome</keyword>
<dbReference type="Gene3D" id="3.10.20.90">
    <property type="entry name" value="Phosphatidylinositol 3-kinase Catalytic Subunit, Chain A, domain 1"/>
    <property type="match status" value="1"/>
</dbReference>
<feature type="region of interest" description="Disordered" evidence="7">
    <location>
        <begin position="79"/>
        <end position="124"/>
    </location>
</feature>
<dbReference type="GO" id="GO:0016579">
    <property type="term" value="P:protein deubiquitination"/>
    <property type="evidence" value="ECO:0007669"/>
    <property type="project" value="TreeGrafter"/>
</dbReference>
<dbReference type="EMBL" id="MCOG01000051">
    <property type="protein sequence ID" value="ORY65696.1"/>
    <property type="molecule type" value="Genomic_DNA"/>
</dbReference>
<keyword evidence="4 6" id="KW-0378">Hydrolase</keyword>
<dbReference type="Pfam" id="PF21403">
    <property type="entry name" value="OTU1_UBXL"/>
    <property type="match status" value="1"/>
</dbReference>
<evidence type="ECO:0000256" key="5">
    <source>
        <dbReference type="ARBA" id="ARBA00022807"/>
    </source>
</evidence>
<dbReference type="GO" id="GO:0005829">
    <property type="term" value="C:cytosol"/>
    <property type="evidence" value="ECO:0007669"/>
    <property type="project" value="TreeGrafter"/>
</dbReference>
<name>A0A1Y2E305_9FUNG</name>
<feature type="domain" description="Ubiquitin-like" evidence="8">
    <location>
        <begin position="1"/>
        <end position="81"/>
    </location>
</feature>
<organism evidence="9 10">
    <name type="scientific">Neocallimastix californiae</name>
    <dbReference type="NCBI Taxonomy" id="1754190"/>
    <lineage>
        <taxon>Eukaryota</taxon>
        <taxon>Fungi</taxon>
        <taxon>Fungi incertae sedis</taxon>
        <taxon>Chytridiomycota</taxon>
        <taxon>Chytridiomycota incertae sedis</taxon>
        <taxon>Neocallimastigomycetes</taxon>
        <taxon>Neocallimastigales</taxon>
        <taxon>Neocallimastigaceae</taxon>
        <taxon>Neocallimastix</taxon>
    </lineage>
</organism>
<dbReference type="InterPro" id="IPR048857">
    <property type="entry name" value="OTU1_Ubl"/>
</dbReference>
<evidence type="ECO:0000256" key="2">
    <source>
        <dbReference type="ARBA" id="ARBA00022670"/>
    </source>
</evidence>
<protein>
    <recommendedName>
        <fullName evidence="6">Ubiquitin thioesterase OTU</fullName>
        <ecNumber evidence="6">3.4.19.12</ecNumber>
    </recommendedName>
</protein>
<proteinExistence type="predicted"/>
<dbReference type="InterPro" id="IPR000626">
    <property type="entry name" value="Ubiquitin-like_dom"/>
</dbReference>
<evidence type="ECO:0000256" key="1">
    <source>
        <dbReference type="ARBA" id="ARBA00000707"/>
    </source>
</evidence>
<keyword evidence="2" id="KW-0645">Protease</keyword>
<evidence type="ECO:0000256" key="3">
    <source>
        <dbReference type="ARBA" id="ARBA00022786"/>
    </source>
</evidence>
<gene>
    <name evidence="9" type="ORF">LY90DRAFT_223955</name>
</gene>
<evidence type="ECO:0000256" key="7">
    <source>
        <dbReference type="SAM" id="MobiDB-lite"/>
    </source>
</evidence>
<feature type="compositionally biased region" description="Polar residues" evidence="7">
    <location>
        <begin position="84"/>
        <end position="97"/>
    </location>
</feature>
<comment type="function">
    <text evidence="6">Hydrolase that can remove conjugated ubiquitin from proteins and may therefore play an important regulatory role at the level of protein turnover by preventing degradation.</text>
</comment>
<accession>A0A1Y2E305</accession>
<dbReference type="SUPFAM" id="SSF54236">
    <property type="entry name" value="Ubiquitin-like"/>
    <property type="match status" value="1"/>
</dbReference>
<dbReference type="PANTHER" id="PTHR13312">
    <property type="entry name" value="HIV-INDUCED PROTEIN-7-LIKE PROTEASE"/>
    <property type="match status" value="1"/>
</dbReference>
<dbReference type="InterPro" id="IPR029071">
    <property type="entry name" value="Ubiquitin-like_domsf"/>
</dbReference>
<dbReference type="GO" id="GO:0004843">
    <property type="term" value="F:cysteine-type deubiquitinase activity"/>
    <property type="evidence" value="ECO:0007669"/>
    <property type="project" value="UniProtKB-UniRule"/>
</dbReference>
<dbReference type="GO" id="GO:0008270">
    <property type="term" value="F:zinc ion binding"/>
    <property type="evidence" value="ECO:0007669"/>
    <property type="project" value="UniProtKB-KW"/>
</dbReference>
<comment type="subcellular location">
    <subcellularLocation>
        <location evidence="6">Cytoplasm</location>
    </subcellularLocation>
</comment>
<dbReference type="EC" id="3.4.19.12" evidence="6"/>
<dbReference type="Proteomes" id="UP000193920">
    <property type="component" value="Unassembled WGS sequence"/>
</dbReference>
<sequence length="199" mass="21382">MRLRVRSPNGILNVGESLTEESTLEELKKEIQTLTNINIEDQCLKINFPPTAITNPNSSSLAESGISDGDQIILSESKGFGSAQGESNITPTKTTNISPTSTEPSKPEPLPHSTSPSTTVSNSKKQSDFAASFYASGNMSAMNTSNTTENNTVYNNTNNTNLSNRYPSTSKGKAVETTDGILIIKEIPDDNSCLFNSVR</sequence>
<comment type="catalytic activity">
    <reaction evidence="1 6">
        <text>Thiol-dependent hydrolysis of ester, thioester, amide, peptide and isopeptide bonds formed by the C-terminal Gly of ubiquitin (a 76-residue protein attached to proteins as an intracellular targeting signal).</text>
        <dbReference type="EC" id="3.4.19.12"/>
    </reaction>
</comment>
<keyword evidence="6" id="KW-0963">Cytoplasm</keyword>
<reference evidence="9 10" key="1">
    <citation type="submission" date="2016-08" db="EMBL/GenBank/DDBJ databases">
        <title>A Parts List for Fungal Cellulosomes Revealed by Comparative Genomics.</title>
        <authorList>
            <consortium name="DOE Joint Genome Institute"/>
            <person name="Haitjema C.H."/>
            <person name="Gilmore S.P."/>
            <person name="Henske J.K."/>
            <person name="Solomon K.V."/>
            <person name="De Groot R."/>
            <person name="Kuo A."/>
            <person name="Mondo S.J."/>
            <person name="Salamov A.A."/>
            <person name="Labutti K."/>
            <person name="Zhao Z."/>
            <person name="Chiniquy J."/>
            <person name="Barry K."/>
            <person name="Brewer H.M."/>
            <person name="Purvine S.O."/>
            <person name="Wright A.T."/>
            <person name="Boxma B."/>
            <person name="Van Alen T."/>
            <person name="Hackstein J.H."/>
            <person name="Baker S.E."/>
            <person name="Grigoriev I.V."/>
            <person name="O'Malley M.A."/>
        </authorList>
    </citation>
    <scope>NUCLEOTIDE SEQUENCE [LARGE SCALE GENOMIC DNA]</scope>
    <source>
        <strain evidence="9 10">G1</strain>
    </source>
</reference>